<feature type="region of interest" description="Disordered" evidence="2">
    <location>
        <begin position="1"/>
        <end position="28"/>
    </location>
</feature>
<feature type="compositionally biased region" description="Basic residues" evidence="2">
    <location>
        <begin position="1"/>
        <end position="10"/>
    </location>
</feature>
<sequence>MGTSSRRRARGGNAARTRSRYSRSAGSVAHNPCGIGQRRQVFHTWRTRCGAAARRADTGDMRILPWLRELGLDLLAVLWPTACVSCGTPDRDCCARCLQVVRETVLLRSMLEEISCFARARYEGPIAALLVAFKHGGHVRFARELGRQLVGPLGAGIAAAAGPAPPLVVCAPSRPARTRERGYRHVEVLVRSAVTVARLGRPYRPVRALRTRRGRRSQVGLSPAQRAENAARVAVRARARARLRGREIVLVDDVLTTGATLRAARACLETAGARVVATAVLCVAERRPPASGKCSDEGVETGSRSGVEFGKGVAVRRTGPPA</sequence>
<evidence type="ECO:0000256" key="2">
    <source>
        <dbReference type="SAM" id="MobiDB-lite"/>
    </source>
</evidence>
<feature type="domain" description="Phosphoribosyltransferase" evidence="3">
    <location>
        <begin position="229"/>
        <end position="288"/>
    </location>
</feature>
<proteinExistence type="inferred from homology"/>
<comment type="similarity">
    <text evidence="1">Belongs to the ComF/GntX family.</text>
</comment>
<feature type="region of interest" description="Disordered" evidence="2">
    <location>
        <begin position="291"/>
        <end position="322"/>
    </location>
</feature>
<dbReference type="Pfam" id="PF00156">
    <property type="entry name" value="Pribosyltran"/>
    <property type="match status" value="1"/>
</dbReference>
<evidence type="ECO:0000313" key="4">
    <source>
        <dbReference type="EMBL" id="MBL3678706.1"/>
    </source>
</evidence>
<dbReference type="Gene3D" id="3.40.50.2020">
    <property type="match status" value="1"/>
</dbReference>
<dbReference type="EMBL" id="QYAC01000002">
    <property type="protein sequence ID" value="MBL3678706.1"/>
    <property type="molecule type" value="Genomic_DNA"/>
</dbReference>
<dbReference type="PANTHER" id="PTHR47505:SF1">
    <property type="entry name" value="DNA UTILIZATION PROTEIN YHGH"/>
    <property type="match status" value="1"/>
</dbReference>
<feature type="compositionally biased region" description="Low complexity" evidence="2">
    <location>
        <begin position="11"/>
        <end position="27"/>
    </location>
</feature>
<evidence type="ECO:0000259" key="3">
    <source>
        <dbReference type="Pfam" id="PF00156"/>
    </source>
</evidence>
<organism evidence="4 5">
    <name type="scientific">Leucobacter chromiireducens subsp. solipictus</name>
    <dbReference type="NCBI Taxonomy" id="398235"/>
    <lineage>
        <taxon>Bacteria</taxon>
        <taxon>Bacillati</taxon>
        <taxon>Actinomycetota</taxon>
        <taxon>Actinomycetes</taxon>
        <taxon>Micrococcales</taxon>
        <taxon>Microbacteriaceae</taxon>
        <taxon>Leucobacter</taxon>
    </lineage>
</organism>
<gene>
    <name evidence="4" type="ORF">D3230_05260</name>
</gene>
<comment type="caution">
    <text evidence="4">The sequence shown here is derived from an EMBL/GenBank/DDBJ whole genome shotgun (WGS) entry which is preliminary data.</text>
</comment>
<dbReference type="PANTHER" id="PTHR47505">
    <property type="entry name" value="DNA UTILIZATION PROTEIN YHGH"/>
    <property type="match status" value="1"/>
</dbReference>
<protein>
    <submittedName>
        <fullName evidence="4">ComF family protein</fullName>
    </submittedName>
</protein>
<keyword evidence="5" id="KW-1185">Reference proteome</keyword>
<evidence type="ECO:0000313" key="5">
    <source>
        <dbReference type="Proteomes" id="UP001645859"/>
    </source>
</evidence>
<dbReference type="SUPFAM" id="SSF53271">
    <property type="entry name" value="PRTase-like"/>
    <property type="match status" value="1"/>
</dbReference>
<dbReference type="CDD" id="cd06223">
    <property type="entry name" value="PRTases_typeI"/>
    <property type="match status" value="1"/>
</dbReference>
<dbReference type="Proteomes" id="UP001645859">
    <property type="component" value="Unassembled WGS sequence"/>
</dbReference>
<evidence type="ECO:0000256" key="1">
    <source>
        <dbReference type="ARBA" id="ARBA00008007"/>
    </source>
</evidence>
<dbReference type="InterPro" id="IPR000836">
    <property type="entry name" value="PRTase_dom"/>
</dbReference>
<reference evidence="4 5" key="1">
    <citation type="submission" date="2018-09" db="EMBL/GenBank/DDBJ databases">
        <title>Comparative genomics of Leucobacter spp.</title>
        <authorList>
            <person name="Reis A.C."/>
            <person name="Kolvenbach B.A."/>
            <person name="Corvini P.F.X."/>
            <person name="Nunes O.C."/>
        </authorList>
    </citation>
    <scope>NUCLEOTIDE SEQUENCE [LARGE SCALE GENOMIC DNA]</scope>
    <source>
        <strain evidence="4 5">TAN 31504</strain>
    </source>
</reference>
<dbReference type="InterPro" id="IPR029057">
    <property type="entry name" value="PRTase-like"/>
</dbReference>
<accession>A0ABS1SFR2</accession>
<dbReference type="InterPro" id="IPR051910">
    <property type="entry name" value="ComF/GntX_DNA_util-trans"/>
</dbReference>
<name>A0ABS1SFR2_9MICO</name>